<evidence type="ECO:0000313" key="5">
    <source>
        <dbReference type="EMBL" id="OIW22001.1"/>
    </source>
</evidence>
<feature type="domain" description="O-methyltransferase C-terminal" evidence="4">
    <location>
        <begin position="1"/>
        <end position="80"/>
    </location>
</feature>
<dbReference type="SUPFAM" id="SSF53335">
    <property type="entry name" value="S-adenosyl-L-methionine-dependent methyltransferases"/>
    <property type="match status" value="1"/>
</dbReference>
<dbReference type="AlphaFoldDB" id="A0A394DRK8"/>
<organism evidence="5 6">
    <name type="scientific">Lupinus angustifolius</name>
    <name type="common">Narrow-leaved blue lupine</name>
    <dbReference type="NCBI Taxonomy" id="3871"/>
    <lineage>
        <taxon>Eukaryota</taxon>
        <taxon>Viridiplantae</taxon>
        <taxon>Streptophyta</taxon>
        <taxon>Embryophyta</taxon>
        <taxon>Tracheophyta</taxon>
        <taxon>Spermatophyta</taxon>
        <taxon>Magnoliopsida</taxon>
        <taxon>eudicotyledons</taxon>
        <taxon>Gunneridae</taxon>
        <taxon>Pentapetalae</taxon>
        <taxon>rosids</taxon>
        <taxon>fabids</taxon>
        <taxon>Fabales</taxon>
        <taxon>Fabaceae</taxon>
        <taxon>Papilionoideae</taxon>
        <taxon>50 kb inversion clade</taxon>
        <taxon>genistoids sensu lato</taxon>
        <taxon>core genistoids</taxon>
        <taxon>Genisteae</taxon>
        <taxon>Lupinus</taxon>
    </lineage>
</organism>
<evidence type="ECO:0000259" key="4">
    <source>
        <dbReference type="Pfam" id="PF00891"/>
    </source>
</evidence>
<feature type="non-terminal residue" evidence="5">
    <location>
        <position position="1"/>
    </location>
</feature>
<keyword evidence="3" id="KW-0949">S-adenosyl-L-methionine</keyword>
<reference evidence="5 6" key="1">
    <citation type="journal article" date="2017" name="Plant Biotechnol. J.">
        <title>A comprehensive draft genome sequence for lupin (Lupinus angustifolius), an emerging health food: insights into plant-microbe interactions and legume evolution.</title>
        <authorList>
            <person name="Hane J.K."/>
            <person name="Ming Y."/>
            <person name="Kamphuis L.G."/>
            <person name="Nelson M.N."/>
            <person name="Garg G."/>
            <person name="Atkins C.A."/>
            <person name="Bayer P.E."/>
            <person name="Bravo A."/>
            <person name="Bringans S."/>
            <person name="Cannon S."/>
            <person name="Edwards D."/>
            <person name="Foley R."/>
            <person name="Gao L.L."/>
            <person name="Harrison M.J."/>
            <person name="Huang W."/>
            <person name="Hurgobin B."/>
            <person name="Li S."/>
            <person name="Liu C.W."/>
            <person name="McGrath A."/>
            <person name="Morahan G."/>
            <person name="Murray J."/>
            <person name="Weller J."/>
            <person name="Jian J."/>
            <person name="Singh K.B."/>
        </authorList>
    </citation>
    <scope>NUCLEOTIDE SEQUENCE [LARGE SCALE GENOMIC DNA]</scope>
    <source>
        <strain evidence="6">cv. Tanjil</strain>
        <tissue evidence="5">Whole plant</tissue>
    </source>
</reference>
<evidence type="ECO:0000256" key="2">
    <source>
        <dbReference type="ARBA" id="ARBA00022679"/>
    </source>
</evidence>
<dbReference type="Pfam" id="PF00891">
    <property type="entry name" value="Methyltransf_2"/>
    <property type="match status" value="1"/>
</dbReference>
<name>A0A394DRK8_LUPAN</name>
<dbReference type="GO" id="GO:0008171">
    <property type="term" value="F:O-methyltransferase activity"/>
    <property type="evidence" value="ECO:0007669"/>
    <property type="project" value="InterPro"/>
</dbReference>
<protein>
    <recommendedName>
        <fullName evidence="4">O-methyltransferase C-terminal domain-containing protein</fullName>
    </recommendedName>
</protein>
<dbReference type="Gramene" id="OIW22001">
    <property type="protein sequence ID" value="OIW22001"/>
    <property type="gene ID" value="TanjilG_28544"/>
</dbReference>
<evidence type="ECO:0000256" key="3">
    <source>
        <dbReference type="ARBA" id="ARBA00022691"/>
    </source>
</evidence>
<dbReference type="Gene3D" id="3.40.50.150">
    <property type="entry name" value="Vaccinia Virus protein VP39"/>
    <property type="match status" value="1"/>
</dbReference>
<dbReference type="GO" id="GO:0032259">
    <property type="term" value="P:methylation"/>
    <property type="evidence" value="ECO:0007669"/>
    <property type="project" value="UniProtKB-KW"/>
</dbReference>
<keyword evidence="6" id="KW-1185">Reference proteome</keyword>
<evidence type="ECO:0000313" key="6">
    <source>
        <dbReference type="Proteomes" id="UP000188354"/>
    </source>
</evidence>
<gene>
    <name evidence="5" type="ORF">TanjilG_28544</name>
</gene>
<keyword evidence="1" id="KW-0489">Methyltransferase</keyword>
<dbReference type="InterPro" id="IPR001077">
    <property type="entry name" value="COMT_C"/>
</dbReference>
<proteinExistence type="predicted"/>
<dbReference type="PANTHER" id="PTHR11746">
    <property type="entry name" value="O-METHYLTRANSFERASE"/>
    <property type="match status" value="1"/>
</dbReference>
<accession>A0A394DRK8</accession>
<dbReference type="InterPro" id="IPR029063">
    <property type="entry name" value="SAM-dependent_MTases_sf"/>
</dbReference>
<dbReference type="Proteomes" id="UP000188354">
    <property type="component" value="Unassembled WGS sequence"/>
</dbReference>
<dbReference type="PROSITE" id="PS51683">
    <property type="entry name" value="SAM_OMT_II"/>
    <property type="match status" value="1"/>
</dbReference>
<keyword evidence="2" id="KW-0808">Transferase</keyword>
<evidence type="ECO:0000256" key="1">
    <source>
        <dbReference type="ARBA" id="ARBA00022603"/>
    </source>
</evidence>
<dbReference type="EMBL" id="MLAU01052469">
    <property type="protein sequence ID" value="OIW22001.1"/>
    <property type="molecule type" value="Genomic_DNA"/>
</dbReference>
<dbReference type="InterPro" id="IPR016461">
    <property type="entry name" value="COMT-like"/>
</dbReference>
<sequence length="98" mass="11348">WILQCWSDDECLKLLKKCYEAIPDDGKVIVVEALLGVMPENNAAWKAISQTDILLMAQSPRGKERSDKEYMELAIRAGFSGIRYECYVRMFCVMEFFK</sequence>
<comment type="caution">
    <text evidence="5">The sequence shown here is derived from an EMBL/GenBank/DDBJ whole genome shotgun (WGS) entry which is preliminary data.</text>
</comment>